<dbReference type="Proteomes" id="UP000077177">
    <property type="component" value="Chromosome"/>
</dbReference>
<keyword evidence="4" id="KW-0067">ATP-binding</keyword>
<reference evidence="7" key="1">
    <citation type="submission" date="2015-01" db="EMBL/GenBank/DDBJ databases">
        <title>Flavisolibacter sp./LCS9/ whole genome sequencing.</title>
        <authorList>
            <person name="Kim M.K."/>
            <person name="Srinivasan S."/>
            <person name="Lee J.-J."/>
        </authorList>
    </citation>
    <scope>NUCLEOTIDE SEQUENCE [LARGE SCALE GENOMIC DNA]</scope>
    <source>
        <strain evidence="7">LCS9</strain>
    </source>
</reference>
<feature type="domain" description="ABC transporter" evidence="5">
    <location>
        <begin position="6"/>
        <end position="234"/>
    </location>
</feature>
<keyword evidence="3" id="KW-0547">Nucleotide-binding</keyword>
<dbReference type="RefSeq" id="WP_066403061.1">
    <property type="nucleotide sequence ID" value="NZ_CP011390.1"/>
</dbReference>
<dbReference type="SUPFAM" id="SSF52540">
    <property type="entry name" value="P-loop containing nucleoside triphosphate hydrolases"/>
    <property type="match status" value="1"/>
</dbReference>
<gene>
    <name evidence="6" type="ORF">SY85_07475</name>
</gene>
<evidence type="ECO:0000313" key="6">
    <source>
        <dbReference type="EMBL" id="ANE50359.1"/>
    </source>
</evidence>
<evidence type="ECO:0000259" key="5">
    <source>
        <dbReference type="PROSITE" id="PS50893"/>
    </source>
</evidence>
<dbReference type="GO" id="GO:0005524">
    <property type="term" value="F:ATP binding"/>
    <property type="evidence" value="ECO:0007669"/>
    <property type="project" value="UniProtKB-KW"/>
</dbReference>
<comment type="similarity">
    <text evidence="1">Belongs to the ABC transporter superfamily.</text>
</comment>
<dbReference type="EMBL" id="CP011390">
    <property type="protein sequence ID" value="ANE50359.1"/>
    <property type="molecule type" value="Genomic_DNA"/>
</dbReference>
<evidence type="ECO:0000256" key="4">
    <source>
        <dbReference type="ARBA" id="ARBA00022840"/>
    </source>
</evidence>
<dbReference type="PROSITE" id="PS50893">
    <property type="entry name" value="ABC_TRANSPORTER_2"/>
    <property type="match status" value="1"/>
</dbReference>
<protein>
    <submittedName>
        <fullName evidence="6">ABC transporter ATPase</fullName>
    </submittedName>
</protein>
<accession>A0A172TTE5</accession>
<dbReference type="InterPro" id="IPR027417">
    <property type="entry name" value="P-loop_NTPase"/>
</dbReference>
<dbReference type="SMART" id="SM00382">
    <property type="entry name" value="AAA"/>
    <property type="match status" value="1"/>
</dbReference>
<proteinExistence type="inferred from homology"/>
<dbReference type="STRING" id="1492898.SY85_07475"/>
<name>A0A172TTE5_9BACT</name>
<dbReference type="OrthoDB" id="9785229at2"/>
<dbReference type="InterPro" id="IPR017871">
    <property type="entry name" value="ABC_transporter-like_CS"/>
</dbReference>
<dbReference type="Gene3D" id="3.40.50.300">
    <property type="entry name" value="P-loop containing nucleotide triphosphate hydrolases"/>
    <property type="match status" value="1"/>
</dbReference>
<dbReference type="PANTHER" id="PTHR43335">
    <property type="entry name" value="ABC TRANSPORTER, ATP-BINDING PROTEIN"/>
    <property type="match status" value="1"/>
</dbReference>
<sequence length="302" mass="33815">MSNLIIKTSGLNYTFSNGFQTLKDVNLEVPKGSIYGFLGPNGAGKTTTLRLLLGLLKKQEGSIEVFGEDLATNRVNILKRLGSLIEQPSLYGHLTAKENLEIYRKLYQVSQLRVADVLKLVGLEDTGRKKAKQFSLGMKQRLSIAISLLHQPELLILDEPTNGLDPNGIIETRELIKKLNTEFGVTIIVSSHILAEIEKMATHVGIIHKGKFLFQGTLSELQLMKAKESQLQVITSNNDTALRVLQPQFKVERQNGHIILPFNNREETALVNRILVQEGLDVYHLHAQQTNLEQLFIDLTTN</sequence>
<dbReference type="PANTHER" id="PTHR43335:SF8">
    <property type="entry name" value="ABC TRANSPORTER, ATP-BINDING PROTEIN"/>
    <property type="match status" value="1"/>
</dbReference>
<organism evidence="6 7">
    <name type="scientific">Flavisolibacter tropicus</name>
    <dbReference type="NCBI Taxonomy" id="1492898"/>
    <lineage>
        <taxon>Bacteria</taxon>
        <taxon>Pseudomonadati</taxon>
        <taxon>Bacteroidota</taxon>
        <taxon>Chitinophagia</taxon>
        <taxon>Chitinophagales</taxon>
        <taxon>Chitinophagaceae</taxon>
        <taxon>Flavisolibacter</taxon>
    </lineage>
</organism>
<dbReference type="AlphaFoldDB" id="A0A172TTE5"/>
<dbReference type="InterPro" id="IPR003439">
    <property type="entry name" value="ABC_transporter-like_ATP-bd"/>
</dbReference>
<dbReference type="GO" id="GO:0016887">
    <property type="term" value="F:ATP hydrolysis activity"/>
    <property type="evidence" value="ECO:0007669"/>
    <property type="project" value="InterPro"/>
</dbReference>
<keyword evidence="7" id="KW-1185">Reference proteome</keyword>
<keyword evidence="2" id="KW-0813">Transport</keyword>
<reference evidence="6 7" key="2">
    <citation type="journal article" date="2016" name="Int. J. Syst. Evol. Microbiol.">
        <title>Flavisolibacter tropicus sp. nov., isolated from tropical soil.</title>
        <authorList>
            <person name="Lee J.J."/>
            <person name="Kang M.S."/>
            <person name="Kim G.S."/>
            <person name="Lee C.S."/>
            <person name="Lim S."/>
            <person name="Lee J."/>
            <person name="Roh S.H."/>
            <person name="Kang H."/>
            <person name="Ha J.M."/>
            <person name="Bae S."/>
            <person name="Jung H.Y."/>
            <person name="Kim M.K."/>
        </authorList>
    </citation>
    <scope>NUCLEOTIDE SEQUENCE [LARGE SCALE GENOMIC DNA]</scope>
    <source>
        <strain evidence="6 7">LCS9</strain>
    </source>
</reference>
<dbReference type="InterPro" id="IPR003593">
    <property type="entry name" value="AAA+_ATPase"/>
</dbReference>
<evidence type="ECO:0000256" key="3">
    <source>
        <dbReference type="ARBA" id="ARBA00022741"/>
    </source>
</evidence>
<dbReference type="Pfam" id="PF00005">
    <property type="entry name" value="ABC_tran"/>
    <property type="match status" value="1"/>
</dbReference>
<dbReference type="KEGG" id="fla:SY85_07475"/>
<evidence type="ECO:0000256" key="1">
    <source>
        <dbReference type="ARBA" id="ARBA00005417"/>
    </source>
</evidence>
<evidence type="ECO:0000313" key="7">
    <source>
        <dbReference type="Proteomes" id="UP000077177"/>
    </source>
</evidence>
<dbReference type="PROSITE" id="PS00211">
    <property type="entry name" value="ABC_TRANSPORTER_1"/>
    <property type="match status" value="1"/>
</dbReference>
<evidence type="ECO:0000256" key="2">
    <source>
        <dbReference type="ARBA" id="ARBA00022448"/>
    </source>
</evidence>